<name>A0ABW7XI09_9MICO</name>
<dbReference type="InterPro" id="IPR011703">
    <property type="entry name" value="ATPase_AAA-3"/>
</dbReference>
<sequence length="395" mass="41769">MTSQLSVASDLLTLLTGATTEPRPEPQLTALALAVAADVPVLLWGEPGIGKTSAITQLADSLDLPLTTVIASVHEPSDFNGLPVVGDDPARLGVPMAPPDWAVHLAEAGRGLLFLDELSTAPPAVQAALLRVVLERQVGALRLPDGVRVVAAANPRGSAADGWELSAPLANRFVHLPWRHDPDVVVRGLGGTWPRAVLPRLEPEQLPDAVAFARRAVCTFLEARPALMHQLPTSETRRGGAWPSPRSWDTALRLVAFATAAGVDRDVLSLLVKGAVGDGPGFELLASIDRLDLPDPETLLADPASAVLPDRGDLRLAVLDAVVLAVKKQPDQERWHAAWEVLVRALETGAPDLLVTPVMTLSTLRRPDWTVPAAIERLAVAVPLGKHAGLLPVGA</sequence>
<reference evidence="2 3" key="1">
    <citation type="submission" date="2024-10" db="EMBL/GenBank/DDBJ databases">
        <title>The Natural Products Discovery Center: Release of the First 8490 Sequenced Strains for Exploring Actinobacteria Biosynthetic Diversity.</title>
        <authorList>
            <person name="Kalkreuter E."/>
            <person name="Kautsar S.A."/>
            <person name="Yang D."/>
            <person name="Bader C.D."/>
            <person name="Teijaro C.N."/>
            <person name="Fluegel L."/>
            <person name="Davis C.M."/>
            <person name="Simpson J.R."/>
            <person name="Lauterbach L."/>
            <person name="Steele A.D."/>
            <person name="Gui C."/>
            <person name="Meng S."/>
            <person name="Li G."/>
            <person name="Viehrig K."/>
            <person name="Ye F."/>
            <person name="Su P."/>
            <person name="Kiefer A.F."/>
            <person name="Nichols A."/>
            <person name="Cepeda A.J."/>
            <person name="Yan W."/>
            <person name="Fan B."/>
            <person name="Jiang Y."/>
            <person name="Adhikari A."/>
            <person name="Zheng C.-J."/>
            <person name="Schuster L."/>
            <person name="Cowan T.M."/>
            <person name="Smanski M.J."/>
            <person name="Chevrette M.G."/>
            <person name="De Carvalho L.P.S."/>
            <person name="Shen B."/>
        </authorList>
    </citation>
    <scope>NUCLEOTIDE SEQUENCE [LARGE SCALE GENOMIC DNA]</scope>
    <source>
        <strain evidence="2 3">NPDC019481</strain>
    </source>
</reference>
<proteinExistence type="predicted"/>
<dbReference type="RefSeq" id="WP_397403347.1">
    <property type="nucleotide sequence ID" value="NZ_JBIRYI010000004.1"/>
</dbReference>
<keyword evidence="3" id="KW-1185">Reference proteome</keyword>
<dbReference type="InterPro" id="IPR027417">
    <property type="entry name" value="P-loop_NTPase"/>
</dbReference>
<dbReference type="PANTHER" id="PTHR42759:SF1">
    <property type="entry name" value="MAGNESIUM-CHELATASE SUBUNIT CHLD"/>
    <property type="match status" value="1"/>
</dbReference>
<dbReference type="InterPro" id="IPR050764">
    <property type="entry name" value="CbbQ/NirQ/NorQ/GpvN"/>
</dbReference>
<evidence type="ECO:0000313" key="2">
    <source>
        <dbReference type="EMBL" id="MFI2486978.1"/>
    </source>
</evidence>
<dbReference type="CDD" id="cd00009">
    <property type="entry name" value="AAA"/>
    <property type="match status" value="1"/>
</dbReference>
<evidence type="ECO:0000259" key="1">
    <source>
        <dbReference type="Pfam" id="PF07726"/>
    </source>
</evidence>
<evidence type="ECO:0000313" key="3">
    <source>
        <dbReference type="Proteomes" id="UP001611580"/>
    </source>
</evidence>
<feature type="domain" description="ATPase AAA-3" evidence="1">
    <location>
        <begin position="41"/>
        <end position="158"/>
    </location>
</feature>
<protein>
    <submittedName>
        <fullName evidence="2">AAA family ATPase</fullName>
    </submittedName>
</protein>
<dbReference type="Pfam" id="PF07726">
    <property type="entry name" value="AAA_3"/>
    <property type="match status" value="1"/>
</dbReference>
<dbReference type="Proteomes" id="UP001611580">
    <property type="component" value="Unassembled WGS sequence"/>
</dbReference>
<dbReference type="EMBL" id="JBIRYI010000004">
    <property type="protein sequence ID" value="MFI2486978.1"/>
    <property type="molecule type" value="Genomic_DNA"/>
</dbReference>
<gene>
    <name evidence="2" type="ORF">ACH47X_08720</name>
</gene>
<dbReference type="Gene3D" id="3.40.50.300">
    <property type="entry name" value="P-loop containing nucleotide triphosphate hydrolases"/>
    <property type="match status" value="1"/>
</dbReference>
<comment type="caution">
    <text evidence="2">The sequence shown here is derived from an EMBL/GenBank/DDBJ whole genome shotgun (WGS) entry which is preliminary data.</text>
</comment>
<accession>A0ABW7XI09</accession>
<organism evidence="2 3">
    <name type="scientific">Promicromonospora kroppenstedtii</name>
    <dbReference type="NCBI Taxonomy" id="440482"/>
    <lineage>
        <taxon>Bacteria</taxon>
        <taxon>Bacillati</taxon>
        <taxon>Actinomycetota</taxon>
        <taxon>Actinomycetes</taxon>
        <taxon>Micrococcales</taxon>
        <taxon>Promicromonosporaceae</taxon>
        <taxon>Promicromonospora</taxon>
    </lineage>
</organism>
<dbReference type="SUPFAM" id="SSF52540">
    <property type="entry name" value="P-loop containing nucleoside triphosphate hydrolases"/>
    <property type="match status" value="1"/>
</dbReference>
<dbReference type="PANTHER" id="PTHR42759">
    <property type="entry name" value="MOXR FAMILY PROTEIN"/>
    <property type="match status" value="1"/>
</dbReference>